<evidence type="ECO:0000256" key="3">
    <source>
        <dbReference type="ARBA" id="ARBA00022692"/>
    </source>
</evidence>
<comment type="similarity">
    <text evidence="6">Belongs to the ABC-4 integral membrane protein family.</text>
</comment>
<feature type="transmembrane region" description="Helical" evidence="7">
    <location>
        <begin position="340"/>
        <end position="360"/>
    </location>
</feature>
<proteinExistence type="inferred from homology"/>
<keyword evidence="4 7" id="KW-1133">Transmembrane helix</keyword>
<keyword evidence="3 7" id="KW-0812">Transmembrane</keyword>
<evidence type="ECO:0000256" key="4">
    <source>
        <dbReference type="ARBA" id="ARBA00022989"/>
    </source>
</evidence>
<evidence type="ECO:0000256" key="7">
    <source>
        <dbReference type="SAM" id="Phobius"/>
    </source>
</evidence>
<evidence type="ECO:0000313" key="11">
    <source>
        <dbReference type="Proteomes" id="UP000294739"/>
    </source>
</evidence>
<dbReference type="AlphaFoldDB" id="A0A4R5D4R9"/>
<keyword evidence="2" id="KW-1003">Cell membrane</keyword>
<keyword evidence="11" id="KW-1185">Reference proteome</keyword>
<evidence type="ECO:0000259" key="9">
    <source>
        <dbReference type="Pfam" id="PF12704"/>
    </source>
</evidence>
<feature type="transmembrane region" description="Helical" evidence="7">
    <location>
        <begin position="21"/>
        <end position="42"/>
    </location>
</feature>
<dbReference type="PANTHER" id="PTHR30572">
    <property type="entry name" value="MEMBRANE COMPONENT OF TRANSPORTER-RELATED"/>
    <property type="match status" value="1"/>
</dbReference>
<reference evidence="10 11" key="1">
    <citation type="submission" date="2019-03" db="EMBL/GenBank/DDBJ databases">
        <title>Draft genome sequences of novel Actinobacteria.</title>
        <authorList>
            <person name="Sahin N."/>
            <person name="Ay H."/>
            <person name="Saygin H."/>
        </authorList>
    </citation>
    <scope>NUCLEOTIDE SEQUENCE [LARGE SCALE GENOMIC DNA]</scope>
    <source>
        <strain evidence="10 11">5K138</strain>
    </source>
</reference>
<feature type="transmembrane region" description="Helical" evidence="7">
    <location>
        <begin position="372"/>
        <end position="392"/>
    </location>
</feature>
<evidence type="ECO:0000256" key="5">
    <source>
        <dbReference type="ARBA" id="ARBA00023136"/>
    </source>
</evidence>
<keyword evidence="5 7" id="KW-0472">Membrane</keyword>
<gene>
    <name evidence="10" type="ORF">E1269_17575</name>
</gene>
<dbReference type="InParanoid" id="A0A4R5D4R9"/>
<dbReference type="Pfam" id="PF12704">
    <property type="entry name" value="MacB_PCD"/>
    <property type="match status" value="1"/>
</dbReference>
<dbReference type="Proteomes" id="UP000294739">
    <property type="component" value="Unassembled WGS sequence"/>
</dbReference>
<organism evidence="10 11">
    <name type="scientific">Jiangella asiatica</name>
    <dbReference type="NCBI Taxonomy" id="2530372"/>
    <lineage>
        <taxon>Bacteria</taxon>
        <taxon>Bacillati</taxon>
        <taxon>Actinomycetota</taxon>
        <taxon>Actinomycetes</taxon>
        <taxon>Jiangellales</taxon>
        <taxon>Jiangellaceae</taxon>
        <taxon>Jiangella</taxon>
    </lineage>
</organism>
<dbReference type="GO" id="GO:0005886">
    <property type="term" value="C:plasma membrane"/>
    <property type="evidence" value="ECO:0007669"/>
    <property type="project" value="UniProtKB-SubCell"/>
</dbReference>
<dbReference type="Pfam" id="PF02687">
    <property type="entry name" value="FtsX"/>
    <property type="match status" value="1"/>
</dbReference>
<accession>A0A4R5D4R9</accession>
<evidence type="ECO:0000313" key="10">
    <source>
        <dbReference type="EMBL" id="TDE08316.1"/>
    </source>
</evidence>
<name>A0A4R5D4R9_9ACTN</name>
<dbReference type="InterPro" id="IPR003838">
    <property type="entry name" value="ABC3_permease_C"/>
</dbReference>
<dbReference type="InterPro" id="IPR025857">
    <property type="entry name" value="MacB_PCD"/>
</dbReference>
<feature type="domain" description="ABC3 transporter permease C-terminal" evidence="8">
    <location>
        <begin position="290"/>
        <end position="401"/>
    </location>
</feature>
<protein>
    <submittedName>
        <fullName evidence="10">FtsX-like permease family protein</fullName>
    </submittedName>
</protein>
<evidence type="ECO:0000256" key="2">
    <source>
        <dbReference type="ARBA" id="ARBA00022475"/>
    </source>
</evidence>
<evidence type="ECO:0000256" key="1">
    <source>
        <dbReference type="ARBA" id="ARBA00004651"/>
    </source>
</evidence>
<feature type="transmembrane region" description="Helical" evidence="7">
    <location>
        <begin position="285"/>
        <end position="310"/>
    </location>
</feature>
<sequence>MSWADTLRTGWDAVRTHRLRSLLTIVGILIGIASVILTVGFGQGAQADVRAQINALGSNLLIVSPGSTTDSAGIRGGIGSATTLTMDDADALGSAVVAPDVAAVAPVTSSSQSLTAGATNWTTSVNGTTPDWLGVRNRDVASGRFITEADLETEAAVMVLGPDTAAELFGPIDPVGETVTIGGTAFTVVGVLDSVGSSSSSTDEDDQAIVPATTASTRLAAGSAAVSTIYVEANTADTLSAAYQEVDAALMTAHGLTATDEPDFTISTQESLLETATETDRTLTILLAGIAGISLLVGGIGVMNIMLVSVTERIREIGLRKALGATPAVIRRQFLLEASVLGLTGGVLGAGLGVVGAQLLPRIVDQPVEVSAAAMTGSIAMALAVGVGFGVYPASRAARLAPIDALRSE</sequence>
<comment type="subcellular location">
    <subcellularLocation>
        <location evidence="1">Cell membrane</location>
        <topology evidence="1">Multi-pass membrane protein</topology>
    </subcellularLocation>
</comment>
<dbReference type="RefSeq" id="WP_131896855.1">
    <property type="nucleotide sequence ID" value="NZ_SMKZ01000025.1"/>
</dbReference>
<dbReference type="GO" id="GO:0022857">
    <property type="term" value="F:transmembrane transporter activity"/>
    <property type="evidence" value="ECO:0007669"/>
    <property type="project" value="TreeGrafter"/>
</dbReference>
<feature type="domain" description="MacB-like periplasmic core" evidence="9">
    <location>
        <begin position="21"/>
        <end position="248"/>
    </location>
</feature>
<comment type="caution">
    <text evidence="10">The sequence shown here is derived from an EMBL/GenBank/DDBJ whole genome shotgun (WGS) entry which is preliminary data.</text>
</comment>
<dbReference type="PANTHER" id="PTHR30572:SF4">
    <property type="entry name" value="ABC TRANSPORTER PERMEASE YTRF"/>
    <property type="match status" value="1"/>
</dbReference>
<dbReference type="FunCoup" id="A0A4R5D4R9">
    <property type="interactions" value="4"/>
</dbReference>
<dbReference type="EMBL" id="SMKZ01000025">
    <property type="protein sequence ID" value="TDE08316.1"/>
    <property type="molecule type" value="Genomic_DNA"/>
</dbReference>
<dbReference type="OrthoDB" id="9780560at2"/>
<dbReference type="InterPro" id="IPR050250">
    <property type="entry name" value="Macrolide_Exporter_MacB"/>
</dbReference>
<evidence type="ECO:0000259" key="8">
    <source>
        <dbReference type="Pfam" id="PF02687"/>
    </source>
</evidence>
<evidence type="ECO:0000256" key="6">
    <source>
        <dbReference type="ARBA" id="ARBA00038076"/>
    </source>
</evidence>